<proteinExistence type="predicted"/>
<dbReference type="Proteomes" id="UP001597419">
    <property type="component" value="Unassembled WGS sequence"/>
</dbReference>
<dbReference type="InterPro" id="IPR046675">
    <property type="entry name" value="DUF6545"/>
</dbReference>
<dbReference type="Pfam" id="PF20182">
    <property type="entry name" value="DUF6545"/>
    <property type="match status" value="1"/>
</dbReference>
<keyword evidence="4" id="KW-1185">Reference proteome</keyword>
<keyword evidence="1" id="KW-0472">Membrane</keyword>
<dbReference type="EMBL" id="JBHUKU010000005">
    <property type="protein sequence ID" value="MFD2459242.1"/>
    <property type="molecule type" value="Genomic_DNA"/>
</dbReference>
<evidence type="ECO:0000256" key="1">
    <source>
        <dbReference type="SAM" id="Phobius"/>
    </source>
</evidence>
<sequence>MIGYYGAALLVLISAGKLVTARRAPIGPGMRCLLGFFLSMAAALAISADPTIRLVLPGDPPLAALLCRLGSNALQLLAVHLLLRLARTVEAPVPRTRWWPLPLCWALLAMCGADIAAHLDQVDAPGFGLLPGLIGYQVTLVGYAVCCLTGFVRVLTRHARRCPRGSFRTGLRVIVAAAAATVGWALYSGLPSLWLPLTGLGGNFLPLSRMLGLVVVALWFAGVVLTTWQGVVERPLRGLAARRGIRAVTPLWSVLVAALPQLHLAPTAWHGAEFSLYRRLIEIRDGLLALRGHVPPELAEWVRESARRHAAPADEPTTTAAGLAAALVAREHGRGWPEPPAAPTAATPSIAAETAWLSAVSAAFTRSPVVAEVRDRAVAAYATPARNGPSPG</sequence>
<feature type="domain" description="DUF6545" evidence="2">
    <location>
        <begin position="240"/>
        <end position="366"/>
    </location>
</feature>
<protein>
    <submittedName>
        <fullName evidence="3">MAB_1171c family putative transporter</fullName>
    </submittedName>
</protein>
<dbReference type="RefSeq" id="WP_345405779.1">
    <property type="nucleotide sequence ID" value="NZ_BAABHG010000019.1"/>
</dbReference>
<keyword evidence="1" id="KW-0812">Transmembrane</keyword>
<feature type="transmembrane region" description="Helical" evidence="1">
    <location>
        <begin position="210"/>
        <end position="232"/>
    </location>
</feature>
<accession>A0ABW5GDU6</accession>
<evidence type="ECO:0000259" key="2">
    <source>
        <dbReference type="Pfam" id="PF20182"/>
    </source>
</evidence>
<dbReference type="InterPro" id="IPR050039">
    <property type="entry name" value="MAB_1171c-like"/>
</dbReference>
<name>A0ABW5GDU6_9PSEU</name>
<gene>
    <name evidence="3" type="ORF">ACFSYJ_11565</name>
</gene>
<keyword evidence="1" id="KW-1133">Transmembrane helix</keyword>
<feature type="transmembrane region" description="Helical" evidence="1">
    <location>
        <begin position="129"/>
        <end position="152"/>
    </location>
</feature>
<dbReference type="NCBIfam" id="NF042915">
    <property type="entry name" value="MAB_1171c_fam"/>
    <property type="match status" value="1"/>
</dbReference>
<evidence type="ECO:0000313" key="4">
    <source>
        <dbReference type="Proteomes" id="UP001597419"/>
    </source>
</evidence>
<feature type="transmembrane region" description="Helical" evidence="1">
    <location>
        <begin position="62"/>
        <end position="86"/>
    </location>
</feature>
<evidence type="ECO:0000313" key="3">
    <source>
        <dbReference type="EMBL" id="MFD2459242.1"/>
    </source>
</evidence>
<feature type="transmembrane region" description="Helical" evidence="1">
    <location>
        <begin position="32"/>
        <end position="56"/>
    </location>
</feature>
<comment type="caution">
    <text evidence="3">The sequence shown here is derived from an EMBL/GenBank/DDBJ whole genome shotgun (WGS) entry which is preliminary data.</text>
</comment>
<reference evidence="4" key="1">
    <citation type="journal article" date="2019" name="Int. J. Syst. Evol. Microbiol.">
        <title>The Global Catalogue of Microorganisms (GCM) 10K type strain sequencing project: providing services to taxonomists for standard genome sequencing and annotation.</title>
        <authorList>
            <consortium name="The Broad Institute Genomics Platform"/>
            <consortium name="The Broad Institute Genome Sequencing Center for Infectious Disease"/>
            <person name="Wu L."/>
            <person name="Ma J."/>
        </authorList>
    </citation>
    <scope>NUCLEOTIDE SEQUENCE [LARGE SCALE GENOMIC DNA]</scope>
    <source>
        <strain evidence="4">CGMCC 4.7643</strain>
    </source>
</reference>
<organism evidence="3 4">
    <name type="scientific">Amycolatopsis samaneae</name>
    <dbReference type="NCBI Taxonomy" id="664691"/>
    <lineage>
        <taxon>Bacteria</taxon>
        <taxon>Bacillati</taxon>
        <taxon>Actinomycetota</taxon>
        <taxon>Actinomycetes</taxon>
        <taxon>Pseudonocardiales</taxon>
        <taxon>Pseudonocardiaceae</taxon>
        <taxon>Amycolatopsis</taxon>
    </lineage>
</organism>
<feature type="transmembrane region" description="Helical" evidence="1">
    <location>
        <begin position="173"/>
        <end position="190"/>
    </location>
</feature>
<feature type="transmembrane region" description="Helical" evidence="1">
    <location>
        <begin position="98"/>
        <end position="117"/>
    </location>
</feature>